<dbReference type="Gramene" id="TVU51322">
    <property type="protein sequence ID" value="TVU51322"/>
    <property type="gene ID" value="EJB05_02740"/>
</dbReference>
<sequence>MLQAMEDFWDLPLQDDPKDLGPEWLLLLVDKYPAEVM</sequence>
<comment type="caution">
    <text evidence="1">The sequence shown here is derived from an EMBL/GenBank/DDBJ whole genome shotgun (WGS) entry which is preliminary data.</text>
</comment>
<name>A0A5J9WRE6_9POAL</name>
<proteinExistence type="predicted"/>
<feature type="non-terminal residue" evidence="1">
    <location>
        <position position="1"/>
    </location>
</feature>
<feature type="non-terminal residue" evidence="1">
    <location>
        <position position="37"/>
    </location>
</feature>
<dbReference type="Proteomes" id="UP000324897">
    <property type="component" value="Chromosome 6"/>
</dbReference>
<gene>
    <name evidence="1" type="ORF">EJB05_02740</name>
</gene>
<keyword evidence="2" id="KW-1185">Reference proteome</keyword>
<evidence type="ECO:0000313" key="2">
    <source>
        <dbReference type="Proteomes" id="UP000324897"/>
    </source>
</evidence>
<reference evidence="1 2" key="1">
    <citation type="journal article" date="2019" name="Sci. Rep.">
        <title>A high-quality genome of Eragrostis curvula grass provides insights into Poaceae evolution and supports new strategies to enhance forage quality.</title>
        <authorList>
            <person name="Carballo J."/>
            <person name="Santos B.A.C.M."/>
            <person name="Zappacosta D."/>
            <person name="Garbus I."/>
            <person name="Selva J.P."/>
            <person name="Gallo C.A."/>
            <person name="Diaz A."/>
            <person name="Albertini E."/>
            <person name="Caccamo M."/>
            <person name="Echenique V."/>
        </authorList>
    </citation>
    <scope>NUCLEOTIDE SEQUENCE [LARGE SCALE GENOMIC DNA]</scope>
    <source>
        <strain evidence="2">cv. Victoria</strain>
        <tissue evidence="1">Leaf</tissue>
    </source>
</reference>
<organism evidence="1 2">
    <name type="scientific">Eragrostis curvula</name>
    <name type="common">weeping love grass</name>
    <dbReference type="NCBI Taxonomy" id="38414"/>
    <lineage>
        <taxon>Eukaryota</taxon>
        <taxon>Viridiplantae</taxon>
        <taxon>Streptophyta</taxon>
        <taxon>Embryophyta</taxon>
        <taxon>Tracheophyta</taxon>
        <taxon>Spermatophyta</taxon>
        <taxon>Magnoliopsida</taxon>
        <taxon>Liliopsida</taxon>
        <taxon>Poales</taxon>
        <taxon>Poaceae</taxon>
        <taxon>PACMAD clade</taxon>
        <taxon>Chloridoideae</taxon>
        <taxon>Eragrostideae</taxon>
        <taxon>Eragrostidinae</taxon>
        <taxon>Eragrostis</taxon>
    </lineage>
</organism>
<dbReference type="EMBL" id="RWGY01000002">
    <property type="protein sequence ID" value="TVU51322.1"/>
    <property type="molecule type" value="Genomic_DNA"/>
</dbReference>
<evidence type="ECO:0000313" key="1">
    <source>
        <dbReference type="EMBL" id="TVU51322.1"/>
    </source>
</evidence>
<accession>A0A5J9WRE6</accession>
<dbReference type="AlphaFoldDB" id="A0A5J9WRE6"/>
<protein>
    <submittedName>
        <fullName evidence="1">Uncharacterized protein</fullName>
    </submittedName>
</protein>